<sequence length="152" mass="16824">MLKSVMRHLGTLECIEDIRVIVVEDHQRPRSDVAARVTVIKTSQRGVGPEVPFTLIDLVGVSGGDLSDKREPQNIFVGGEAECKDPKWWSLDGVPILFGLGFEAAKLVVTEALEIGKGILHLVKKDELERHFGVREGIVGDGGEEKRWYYSS</sequence>
<evidence type="ECO:0000313" key="1">
    <source>
        <dbReference type="EMBL" id="PON89554.1"/>
    </source>
</evidence>
<organism evidence="1 2">
    <name type="scientific">Trema orientale</name>
    <name type="common">Charcoal tree</name>
    <name type="synonym">Celtis orientalis</name>
    <dbReference type="NCBI Taxonomy" id="63057"/>
    <lineage>
        <taxon>Eukaryota</taxon>
        <taxon>Viridiplantae</taxon>
        <taxon>Streptophyta</taxon>
        <taxon>Embryophyta</taxon>
        <taxon>Tracheophyta</taxon>
        <taxon>Spermatophyta</taxon>
        <taxon>Magnoliopsida</taxon>
        <taxon>eudicotyledons</taxon>
        <taxon>Gunneridae</taxon>
        <taxon>Pentapetalae</taxon>
        <taxon>rosids</taxon>
        <taxon>fabids</taxon>
        <taxon>Rosales</taxon>
        <taxon>Cannabaceae</taxon>
        <taxon>Trema</taxon>
    </lineage>
</organism>
<name>A0A2P5EVI2_TREOI</name>
<protein>
    <submittedName>
        <fullName evidence="1">Uncharacterized protein</fullName>
    </submittedName>
</protein>
<reference evidence="2" key="1">
    <citation type="submission" date="2016-06" db="EMBL/GenBank/DDBJ databases">
        <title>Parallel loss of symbiosis genes in relatives of nitrogen-fixing non-legume Parasponia.</title>
        <authorList>
            <person name="Van Velzen R."/>
            <person name="Holmer R."/>
            <person name="Bu F."/>
            <person name="Rutten L."/>
            <person name="Van Zeijl A."/>
            <person name="Liu W."/>
            <person name="Santuari L."/>
            <person name="Cao Q."/>
            <person name="Sharma T."/>
            <person name="Shen D."/>
            <person name="Roswanjaya Y."/>
            <person name="Wardhani T."/>
            <person name="Kalhor M.S."/>
            <person name="Jansen J."/>
            <person name="Van den Hoogen J."/>
            <person name="Gungor B."/>
            <person name="Hartog M."/>
            <person name="Hontelez J."/>
            <person name="Verver J."/>
            <person name="Yang W.-C."/>
            <person name="Schijlen E."/>
            <person name="Repin R."/>
            <person name="Schilthuizen M."/>
            <person name="Schranz E."/>
            <person name="Heidstra R."/>
            <person name="Miyata K."/>
            <person name="Fedorova E."/>
            <person name="Kohlen W."/>
            <person name="Bisseling T."/>
            <person name="Smit S."/>
            <person name="Geurts R."/>
        </authorList>
    </citation>
    <scope>NUCLEOTIDE SEQUENCE [LARGE SCALE GENOMIC DNA]</scope>
    <source>
        <strain evidence="2">cv. RG33-2</strain>
    </source>
</reference>
<comment type="caution">
    <text evidence="1">The sequence shown here is derived from an EMBL/GenBank/DDBJ whole genome shotgun (WGS) entry which is preliminary data.</text>
</comment>
<dbReference type="AlphaFoldDB" id="A0A2P5EVI2"/>
<accession>A0A2P5EVI2</accession>
<gene>
    <name evidence="1" type="ORF">TorRG33x02_146980</name>
</gene>
<evidence type="ECO:0000313" key="2">
    <source>
        <dbReference type="Proteomes" id="UP000237000"/>
    </source>
</evidence>
<dbReference type="InParanoid" id="A0A2P5EVI2"/>
<dbReference type="EMBL" id="JXTC01000093">
    <property type="protein sequence ID" value="PON89554.1"/>
    <property type="molecule type" value="Genomic_DNA"/>
</dbReference>
<keyword evidence="2" id="KW-1185">Reference proteome</keyword>
<dbReference type="Proteomes" id="UP000237000">
    <property type="component" value="Unassembled WGS sequence"/>
</dbReference>
<proteinExistence type="predicted"/>